<dbReference type="PANTHER" id="PTHR21445">
    <property type="entry name" value="ENDONUCLEASE IV ENDODEOXYRIBONUCLEASE IV"/>
    <property type="match status" value="1"/>
</dbReference>
<dbReference type="GO" id="GO:0008081">
    <property type="term" value="F:phosphoric diester hydrolase activity"/>
    <property type="evidence" value="ECO:0007669"/>
    <property type="project" value="TreeGrafter"/>
</dbReference>
<dbReference type="EMBL" id="UINC01038982">
    <property type="protein sequence ID" value="SVB36794.1"/>
    <property type="molecule type" value="Genomic_DNA"/>
</dbReference>
<accession>A0A382DFL6</accession>
<dbReference type="AlphaFoldDB" id="A0A382DFL6"/>
<name>A0A382DFL6_9ZZZZ</name>
<protein>
    <recommendedName>
        <fullName evidence="2">Xylose isomerase-like TIM barrel domain-containing protein</fullName>
    </recommendedName>
</protein>
<dbReference type="InterPro" id="IPR001719">
    <property type="entry name" value="AP_endonuc_2"/>
</dbReference>
<proteinExistence type="predicted"/>
<evidence type="ECO:0000313" key="1">
    <source>
        <dbReference type="EMBL" id="SVB36794.1"/>
    </source>
</evidence>
<dbReference type="PROSITE" id="PS51432">
    <property type="entry name" value="AP_NUCLEASE_F2_4"/>
    <property type="match status" value="1"/>
</dbReference>
<dbReference type="InterPro" id="IPR036237">
    <property type="entry name" value="Xyl_isomerase-like_sf"/>
</dbReference>
<dbReference type="PANTHER" id="PTHR21445:SF0">
    <property type="entry name" value="APURINIC-APYRIMIDINIC ENDONUCLEASE"/>
    <property type="match status" value="1"/>
</dbReference>
<dbReference type="SUPFAM" id="SSF51658">
    <property type="entry name" value="Xylose isomerase-like"/>
    <property type="match status" value="1"/>
</dbReference>
<gene>
    <name evidence="1" type="ORF">METZ01_LOCUS189648</name>
</gene>
<dbReference type="GO" id="GO:0006284">
    <property type="term" value="P:base-excision repair"/>
    <property type="evidence" value="ECO:0007669"/>
    <property type="project" value="TreeGrafter"/>
</dbReference>
<feature type="non-terminal residue" evidence="1">
    <location>
        <position position="85"/>
    </location>
</feature>
<dbReference type="Gene3D" id="3.20.20.150">
    <property type="entry name" value="Divalent-metal-dependent TIM barrel enzymes"/>
    <property type="match status" value="1"/>
</dbReference>
<dbReference type="GO" id="GO:0003677">
    <property type="term" value="F:DNA binding"/>
    <property type="evidence" value="ECO:0007669"/>
    <property type="project" value="InterPro"/>
</dbReference>
<evidence type="ECO:0008006" key="2">
    <source>
        <dbReference type="Google" id="ProtNLM"/>
    </source>
</evidence>
<organism evidence="1">
    <name type="scientific">marine metagenome</name>
    <dbReference type="NCBI Taxonomy" id="408172"/>
    <lineage>
        <taxon>unclassified sequences</taxon>
        <taxon>metagenomes</taxon>
        <taxon>ecological metagenomes</taxon>
    </lineage>
</organism>
<reference evidence="1" key="1">
    <citation type="submission" date="2018-05" db="EMBL/GenBank/DDBJ databases">
        <authorList>
            <person name="Lanie J.A."/>
            <person name="Ng W.-L."/>
            <person name="Kazmierczak K.M."/>
            <person name="Andrzejewski T.M."/>
            <person name="Davidsen T.M."/>
            <person name="Wayne K.J."/>
            <person name="Tettelin H."/>
            <person name="Glass J.I."/>
            <person name="Rusch D."/>
            <person name="Podicherti R."/>
            <person name="Tsui H.-C.T."/>
            <person name="Winkler M.E."/>
        </authorList>
    </citation>
    <scope>NUCLEOTIDE SEQUENCE</scope>
</reference>
<dbReference type="GO" id="GO:0008270">
    <property type="term" value="F:zinc ion binding"/>
    <property type="evidence" value="ECO:0007669"/>
    <property type="project" value="InterPro"/>
</dbReference>
<sequence length="85" mass="8922">MLIGAHVSAAGGSDKAVARAEEIGAECFQIFASSPRMWSAKPIADDIAEKYSAEMKRAGMGPTVLHSKYLVALGTAEPELLGKSE</sequence>
<dbReference type="GO" id="GO:0003906">
    <property type="term" value="F:DNA-(apurinic or apyrimidinic site) endonuclease activity"/>
    <property type="evidence" value="ECO:0007669"/>
    <property type="project" value="TreeGrafter"/>
</dbReference>